<protein>
    <submittedName>
        <fullName evidence="6">DUF636 domain protein</fullName>
    </submittedName>
</protein>
<dbReference type="PROSITE" id="PS51891">
    <property type="entry name" value="CENP_V_GFA"/>
    <property type="match status" value="1"/>
</dbReference>
<accession>A0A9P4MYI8</accession>
<evidence type="ECO:0000313" key="6">
    <source>
        <dbReference type="EMBL" id="KAF2259302.1"/>
    </source>
</evidence>
<evidence type="ECO:0000256" key="4">
    <source>
        <dbReference type="ARBA" id="ARBA00023239"/>
    </source>
</evidence>
<gene>
    <name evidence="6" type="ORF">CC78DRAFT_562723</name>
</gene>
<evidence type="ECO:0000259" key="5">
    <source>
        <dbReference type="PROSITE" id="PS51891"/>
    </source>
</evidence>
<keyword evidence="4" id="KW-0456">Lyase</keyword>
<dbReference type="InterPro" id="IPR011057">
    <property type="entry name" value="Mss4-like_sf"/>
</dbReference>
<keyword evidence="3" id="KW-0862">Zinc</keyword>
<dbReference type="AlphaFoldDB" id="A0A9P4MYI8"/>
<feature type="domain" description="CENP-V/GFA" evidence="5">
    <location>
        <begin position="8"/>
        <end position="121"/>
    </location>
</feature>
<proteinExistence type="inferred from homology"/>
<sequence length="148" mass="16418">MSNAKLELTGSCYCRNLTYGLRLDSKDEARTSLCHCANCKKAFGGAFGLTVKIPLQGFRYLGKSAEPTVHVQDNGSEVNVYREFCGRCGSYVCEYGEQAKLHFRYVTLGSLDDPSALAPKGEFFCSQRLAWMPEIPGKTIKNEIKTRG</sequence>
<dbReference type="Gene3D" id="3.90.1590.10">
    <property type="entry name" value="glutathione-dependent formaldehyde- activating enzyme (gfa)"/>
    <property type="match status" value="1"/>
</dbReference>
<dbReference type="PANTHER" id="PTHR33337">
    <property type="entry name" value="GFA DOMAIN-CONTAINING PROTEIN"/>
    <property type="match status" value="1"/>
</dbReference>
<dbReference type="Proteomes" id="UP000800093">
    <property type="component" value="Unassembled WGS sequence"/>
</dbReference>
<dbReference type="SUPFAM" id="SSF51316">
    <property type="entry name" value="Mss4-like"/>
    <property type="match status" value="1"/>
</dbReference>
<dbReference type="GO" id="GO:0016846">
    <property type="term" value="F:carbon-sulfur lyase activity"/>
    <property type="evidence" value="ECO:0007669"/>
    <property type="project" value="InterPro"/>
</dbReference>
<dbReference type="Pfam" id="PF04828">
    <property type="entry name" value="GFA"/>
    <property type="match status" value="1"/>
</dbReference>
<dbReference type="PANTHER" id="PTHR33337:SF40">
    <property type="entry name" value="CENP-V_GFA DOMAIN-CONTAINING PROTEIN-RELATED"/>
    <property type="match status" value="1"/>
</dbReference>
<dbReference type="OrthoDB" id="9985472at2759"/>
<evidence type="ECO:0000256" key="3">
    <source>
        <dbReference type="ARBA" id="ARBA00022833"/>
    </source>
</evidence>
<comment type="caution">
    <text evidence="6">The sequence shown here is derived from an EMBL/GenBank/DDBJ whole genome shotgun (WGS) entry which is preliminary data.</text>
</comment>
<dbReference type="GO" id="GO:0046872">
    <property type="term" value="F:metal ion binding"/>
    <property type="evidence" value="ECO:0007669"/>
    <property type="project" value="UniProtKB-KW"/>
</dbReference>
<organism evidence="6 7">
    <name type="scientific">Lojkania enalia</name>
    <dbReference type="NCBI Taxonomy" id="147567"/>
    <lineage>
        <taxon>Eukaryota</taxon>
        <taxon>Fungi</taxon>
        <taxon>Dikarya</taxon>
        <taxon>Ascomycota</taxon>
        <taxon>Pezizomycotina</taxon>
        <taxon>Dothideomycetes</taxon>
        <taxon>Pleosporomycetidae</taxon>
        <taxon>Pleosporales</taxon>
        <taxon>Pleosporales incertae sedis</taxon>
        <taxon>Lojkania</taxon>
    </lineage>
</organism>
<reference evidence="7" key="1">
    <citation type="journal article" date="2020" name="Stud. Mycol.">
        <title>101 Dothideomycetes genomes: A test case for predicting lifestyles and emergence of pathogens.</title>
        <authorList>
            <person name="Haridas S."/>
            <person name="Albert R."/>
            <person name="Binder M."/>
            <person name="Bloem J."/>
            <person name="LaButti K."/>
            <person name="Salamov A."/>
            <person name="Andreopoulos B."/>
            <person name="Baker S."/>
            <person name="Barry K."/>
            <person name="Bills G."/>
            <person name="Bluhm B."/>
            <person name="Cannon C."/>
            <person name="Castanera R."/>
            <person name="Culley D."/>
            <person name="Daum C."/>
            <person name="Ezra D."/>
            <person name="Gonzalez J."/>
            <person name="Henrissat B."/>
            <person name="Kuo A."/>
            <person name="Liang C."/>
            <person name="Lipzen A."/>
            <person name="Lutzoni F."/>
            <person name="Magnuson J."/>
            <person name="Mondo S."/>
            <person name="Nolan M."/>
            <person name="Ohm R."/>
            <person name="Pangilinan J."/>
            <person name="Park H.-J."/>
            <person name="Ramirez L."/>
            <person name="Alfaro M."/>
            <person name="Sun H."/>
            <person name="Tritt A."/>
            <person name="Yoshinaga Y."/>
            <person name="Zwiers L.-H."/>
            <person name="Turgeon B."/>
            <person name="Goodwin S."/>
            <person name="Spatafora J."/>
            <person name="Crous P."/>
            <person name="Grigoriev I."/>
        </authorList>
    </citation>
    <scope>NUCLEOTIDE SEQUENCE [LARGE SCALE GENOMIC DNA]</scope>
    <source>
        <strain evidence="7">CBS 304.66</strain>
    </source>
</reference>
<dbReference type="EMBL" id="ML986713">
    <property type="protein sequence ID" value="KAF2259302.1"/>
    <property type="molecule type" value="Genomic_DNA"/>
</dbReference>
<keyword evidence="2" id="KW-0479">Metal-binding</keyword>
<name>A0A9P4MYI8_9PLEO</name>
<comment type="similarity">
    <text evidence="1">Belongs to the Gfa family.</text>
</comment>
<evidence type="ECO:0000313" key="7">
    <source>
        <dbReference type="Proteomes" id="UP000800093"/>
    </source>
</evidence>
<keyword evidence="7" id="KW-1185">Reference proteome</keyword>
<evidence type="ECO:0000256" key="1">
    <source>
        <dbReference type="ARBA" id="ARBA00005495"/>
    </source>
</evidence>
<dbReference type="InterPro" id="IPR006913">
    <property type="entry name" value="CENP-V/GFA"/>
</dbReference>
<evidence type="ECO:0000256" key="2">
    <source>
        <dbReference type="ARBA" id="ARBA00022723"/>
    </source>
</evidence>